<organism evidence="5 6">
    <name type="scientific">Splendidivirga corallicola</name>
    <dbReference type="NCBI Taxonomy" id="3051826"/>
    <lineage>
        <taxon>Bacteria</taxon>
        <taxon>Pseudomonadati</taxon>
        <taxon>Bacteroidota</taxon>
        <taxon>Cytophagia</taxon>
        <taxon>Cytophagales</taxon>
        <taxon>Splendidivirgaceae</taxon>
        <taxon>Splendidivirga</taxon>
    </lineage>
</organism>
<protein>
    <submittedName>
        <fullName evidence="5">Gliding motility protein GldM</fullName>
    </submittedName>
</protein>
<dbReference type="Pfam" id="PF12080">
    <property type="entry name" value="GldM_4th"/>
    <property type="match status" value="1"/>
</dbReference>
<comment type="caution">
    <text evidence="5">The sequence shown here is derived from an EMBL/GenBank/DDBJ whole genome shotgun (WGS) entry which is preliminary data.</text>
</comment>
<reference evidence="5" key="1">
    <citation type="submission" date="2023-06" db="EMBL/GenBank/DDBJ databases">
        <title>Genomic of Parafulvivirga corallium.</title>
        <authorList>
            <person name="Wang G."/>
        </authorList>
    </citation>
    <scope>NUCLEOTIDE SEQUENCE</scope>
    <source>
        <strain evidence="5">BMA10</strain>
    </source>
</reference>
<feature type="domain" description="Gliding motility-associated protein GldM first immunoglobulin-like" evidence="3">
    <location>
        <begin position="221"/>
        <end position="321"/>
    </location>
</feature>
<dbReference type="InterPro" id="IPR022719">
    <property type="entry name" value="Motility-assoc_prot_GldM_C"/>
</dbReference>
<evidence type="ECO:0000259" key="3">
    <source>
        <dbReference type="Pfam" id="PF21601"/>
    </source>
</evidence>
<evidence type="ECO:0000313" key="5">
    <source>
        <dbReference type="EMBL" id="MDN5204023.1"/>
    </source>
</evidence>
<evidence type="ECO:0000259" key="1">
    <source>
        <dbReference type="Pfam" id="PF12080"/>
    </source>
</evidence>
<accession>A0ABT8KV52</accession>
<dbReference type="InterPro" id="IPR022720">
    <property type="entry name" value="Motility-assoc_prot_GldM_N"/>
</dbReference>
<proteinExistence type="predicted"/>
<dbReference type="Pfam" id="PF12081">
    <property type="entry name" value="GldM_1st"/>
    <property type="match status" value="1"/>
</dbReference>
<feature type="domain" description="Gliding motility-associated protein GldM N-terminal" evidence="2">
    <location>
        <begin position="32"/>
        <end position="217"/>
    </location>
</feature>
<dbReference type="InterPro" id="IPR019859">
    <property type="entry name" value="Motility-assoc_prot_GldM"/>
</dbReference>
<dbReference type="InterPro" id="IPR048405">
    <property type="entry name" value="GldM_Ig-like-1"/>
</dbReference>
<name>A0ABT8KV52_9BACT</name>
<feature type="domain" description="Gliding motility-associated protein GldM C-terminal" evidence="1">
    <location>
        <begin position="405"/>
        <end position="524"/>
    </location>
</feature>
<evidence type="ECO:0000259" key="2">
    <source>
        <dbReference type="Pfam" id="PF12081"/>
    </source>
</evidence>
<dbReference type="NCBIfam" id="TIGR03517">
    <property type="entry name" value="GldM_gliding"/>
    <property type="match status" value="1"/>
</dbReference>
<dbReference type="Pfam" id="PF21602">
    <property type="entry name" value="GldM_3rd"/>
    <property type="match status" value="1"/>
</dbReference>
<evidence type="ECO:0000259" key="4">
    <source>
        <dbReference type="Pfam" id="PF21602"/>
    </source>
</evidence>
<sequence>MAGAKETPRQRMIGMMYLVLTALLALQVSNSVLQKFIFINDTLEQSVLEGSTGNSGTVDRIKAAVDKAGNRNKDVAVLDKAQQIRNETSAVLSKLDGYKKLLIDVTKAKNEDGTYNSNIKNEEKVANLMLNQKKGNEIKDVLNGYAEFLTKTSGMSFDAFALDAKDDPAFANDKNQNKKKFDALYFETTPMGAALAQLSEFQSKVINKEAQALDKLARDVGAEDVKFDNIVAMVRPESNVVAAGARYKAEMFIAASSSGITPTMKKDGQEIKVENGKGLVEFTATPGNYDKEGLARKTFTAEIAIPGKDTVYTSEIEYFVARPVIEIQSAALQALYLGCGNELQVNVPALGTSYDPAFTVTGGSSIKGQTRGLVTIVPNAKNVELTVRSGGNLIGTKKFTVKPIPPANIKLKTRGKEVNQKTGETISNLRSLDIQAIAEDGFAQLLPKDARYRVTKWTIRLARGSRAVGQPIKATKEKVNLSNLMRNARSGDRLSIEINELKRLNFKGQTEVAKVNSKYINVPLN</sequence>
<evidence type="ECO:0000313" key="6">
    <source>
        <dbReference type="Proteomes" id="UP001172082"/>
    </source>
</evidence>
<dbReference type="Pfam" id="PF21601">
    <property type="entry name" value="GldM_2nd"/>
    <property type="match status" value="1"/>
</dbReference>
<feature type="domain" description="Gliding motility-associated protein GldM second immunoglobulin-like" evidence="4">
    <location>
        <begin position="324"/>
        <end position="402"/>
    </location>
</feature>
<gene>
    <name evidence="5" type="primary">gldM</name>
    <name evidence="5" type="ORF">QQ008_21710</name>
</gene>
<dbReference type="RefSeq" id="WP_346754047.1">
    <property type="nucleotide sequence ID" value="NZ_JAUJEA010000009.1"/>
</dbReference>
<keyword evidence="6" id="KW-1185">Reference proteome</keyword>
<dbReference type="Proteomes" id="UP001172082">
    <property type="component" value="Unassembled WGS sequence"/>
</dbReference>
<dbReference type="InterPro" id="IPR048406">
    <property type="entry name" value="GldM_Ig-like-2"/>
</dbReference>
<dbReference type="EMBL" id="JAUJEA010000009">
    <property type="protein sequence ID" value="MDN5204023.1"/>
    <property type="molecule type" value="Genomic_DNA"/>
</dbReference>